<reference evidence="2" key="1">
    <citation type="submission" date="2014-11" db="EMBL/GenBank/DDBJ databases">
        <authorList>
            <person name="Otto D Thomas"/>
            <person name="Naeem Raeece"/>
        </authorList>
    </citation>
    <scope>NUCLEOTIDE SEQUENCE</scope>
</reference>
<sequence>MITCTCLRWPKGHRSIKTHPEQVYQRKAAGEGSGGSGEAATLERVYGPHPNTGDFFSDTFTALIPPSVAKEEPERGLLLAVFNRDGMAKKRLTPMYLSSTFFDLNLMQSALRKVCLGFWPSTKLPEEEDTPEAQQALKELHNEMTTFLFSDVSNWNRFTAKQRKEFLCAAPFALANLGKRENPDLSVPPVPVSRMEVFARNASVVCSLCRTVWTETALNSFGPADEREQKVKSVAEEIEAKCSVRVF</sequence>
<evidence type="ECO:0000256" key="1">
    <source>
        <dbReference type="SAM" id="MobiDB-lite"/>
    </source>
</evidence>
<name>A0A0G4GH37_9ALVE</name>
<dbReference type="AlphaFoldDB" id="A0A0G4GH37"/>
<proteinExistence type="predicted"/>
<accession>A0A0G4GH37</accession>
<gene>
    <name evidence="2" type="ORF">Cvel_21812</name>
</gene>
<evidence type="ECO:0000313" key="2">
    <source>
        <dbReference type="EMBL" id="CEM28775.1"/>
    </source>
</evidence>
<feature type="region of interest" description="Disordered" evidence="1">
    <location>
        <begin position="24"/>
        <end position="44"/>
    </location>
</feature>
<dbReference type="EMBL" id="CDMZ01001193">
    <property type="protein sequence ID" value="CEM28775.1"/>
    <property type="molecule type" value="Genomic_DNA"/>
</dbReference>
<protein>
    <submittedName>
        <fullName evidence="2">Uncharacterized protein</fullName>
    </submittedName>
</protein>
<dbReference type="PhylomeDB" id="A0A0G4GH37"/>
<dbReference type="VEuPathDB" id="CryptoDB:Cvel_21812"/>
<organism evidence="2">
    <name type="scientific">Chromera velia CCMP2878</name>
    <dbReference type="NCBI Taxonomy" id="1169474"/>
    <lineage>
        <taxon>Eukaryota</taxon>
        <taxon>Sar</taxon>
        <taxon>Alveolata</taxon>
        <taxon>Colpodellida</taxon>
        <taxon>Chromeraceae</taxon>
        <taxon>Chromera</taxon>
    </lineage>
</organism>